<proteinExistence type="predicted"/>
<keyword evidence="1" id="KW-0732">Signal</keyword>
<organism evidence="2 3">
    <name type="scientific">Phyllosticta citricarpa</name>
    <dbReference type="NCBI Taxonomy" id="55181"/>
    <lineage>
        <taxon>Eukaryota</taxon>
        <taxon>Fungi</taxon>
        <taxon>Dikarya</taxon>
        <taxon>Ascomycota</taxon>
        <taxon>Pezizomycotina</taxon>
        <taxon>Dothideomycetes</taxon>
        <taxon>Dothideomycetes incertae sedis</taxon>
        <taxon>Botryosphaeriales</taxon>
        <taxon>Phyllostictaceae</taxon>
        <taxon>Phyllosticta</taxon>
    </lineage>
</organism>
<comment type="caution">
    <text evidence="2">The sequence shown here is derived from an EMBL/GenBank/DDBJ whole genome shotgun (WGS) entry which is preliminary data.</text>
</comment>
<evidence type="ECO:0000313" key="3">
    <source>
        <dbReference type="Proteomes" id="UP001365128"/>
    </source>
</evidence>
<feature type="signal peptide" evidence="1">
    <location>
        <begin position="1"/>
        <end position="19"/>
    </location>
</feature>
<name>A0ABR1LIC8_9PEZI</name>
<sequence length="84" mass="10011">MRAWSWLGIAWCLRTKICRCPWSESQLRHCPILYHIRSTRIDLSKSNANSRLVDMATISKNWRIAICNQVELFKMTQFHETWGD</sequence>
<protein>
    <recommendedName>
        <fullName evidence="4">Secreted protein</fullName>
    </recommendedName>
</protein>
<keyword evidence="3" id="KW-1185">Reference proteome</keyword>
<dbReference type="EMBL" id="JBBPDW010000043">
    <property type="protein sequence ID" value="KAK7534470.1"/>
    <property type="molecule type" value="Genomic_DNA"/>
</dbReference>
<feature type="chain" id="PRO_5045240531" description="Secreted protein" evidence="1">
    <location>
        <begin position="20"/>
        <end position="84"/>
    </location>
</feature>
<reference evidence="2 3" key="1">
    <citation type="submission" date="2024-04" db="EMBL/GenBank/DDBJ databases">
        <title>Phyllosticta paracitricarpa is synonymous to the EU quarantine fungus P. citricarpa based on phylogenomic analyses.</title>
        <authorList>
            <consortium name="Lawrence Berkeley National Laboratory"/>
            <person name="Van Ingen-Buijs V.A."/>
            <person name="Van Westerhoven A.C."/>
            <person name="Haridas S."/>
            <person name="Skiadas P."/>
            <person name="Martin F."/>
            <person name="Groenewald J.Z."/>
            <person name="Crous P.W."/>
            <person name="Seidl M.F."/>
        </authorList>
    </citation>
    <scope>NUCLEOTIDE SEQUENCE [LARGE SCALE GENOMIC DNA]</scope>
    <source>
        <strain evidence="2 3">CBS 122670</strain>
    </source>
</reference>
<evidence type="ECO:0008006" key="4">
    <source>
        <dbReference type="Google" id="ProtNLM"/>
    </source>
</evidence>
<gene>
    <name evidence="2" type="ORF">IWX46DRAFT_316616</name>
</gene>
<accession>A0ABR1LIC8</accession>
<evidence type="ECO:0000313" key="2">
    <source>
        <dbReference type="EMBL" id="KAK7534470.1"/>
    </source>
</evidence>
<evidence type="ECO:0000256" key="1">
    <source>
        <dbReference type="SAM" id="SignalP"/>
    </source>
</evidence>
<dbReference type="Proteomes" id="UP001365128">
    <property type="component" value="Unassembled WGS sequence"/>
</dbReference>